<proteinExistence type="predicted"/>
<dbReference type="Proteomes" id="UP000095412">
    <property type="component" value="Unassembled WGS sequence"/>
</dbReference>
<dbReference type="Pfam" id="PF04073">
    <property type="entry name" value="tRNA_edit"/>
    <property type="match status" value="1"/>
</dbReference>
<dbReference type="RefSeq" id="WP_069994892.1">
    <property type="nucleotide sequence ID" value="NZ_FMPG01000004.1"/>
</dbReference>
<dbReference type="InterPro" id="IPR036754">
    <property type="entry name" value="YbaK/aa-tRNA-synt-asso_dom_sf"/>
</dbReference>
<dbReference type="AlphaFoldDB" id="A0A1D4IQZ4"/>
<dbReference type="OrthoDB" id="9798760at2"/>
<dbReference type="PANTHER" id="PTHR30411:SF1">
    <property type="entry name" value="CYTOPLASMIC PROTEIN"/>
    <property type="match status" value="1"/>
</dbReference>
<dbReference type="EMBL" id="FMPI01000003">
    <property type="protein sequence ID" value="SCS51761.1"/>
    <property type="molecule type" value="Genomic_DNA"/>
</dbReference>
<feature type="domain" description="YbaK/aminoacyl-tRNA synthetase-associated" evidence="1">
    <location>
        <begin position="27"/>
        <end position="144"/>
    </location>
</feature>
<sequence length="154" mass="17348">MERTHEKVKKILEKYNVNAKHLVLNQTCHSVKEAAEVTNAQVTDFVKNICMMDSNDNLIVAIVKGEHRDSTSRVGKGLDINRPRLADEEEVFEQTGFPPGGVPSFGFKGKFLIDLKVMEMDFIYTVGGSEKSLVKINTQDLVKLNQGEIIRVRK</sequence>
<protein>
    <submittedName>
        <fullName evidence="3">Prolyl-tRNA synthetase</fullName>
    </submittedName>
</protein>
<organism evidence="3 5">
    <name type="scientific">Staphylococcus caeli</name>
    <dbReference type="NCBI Taxonomy" id="2201815"/>
    <lineage>
        <taxon>Bacteria</taxon>
        <taxon>Bacillati</taxon>
        <taxon>Bacillota</taxon>
        <taxon>Bacilli</taxon>
        <taxon>Bacillales</taxon>
        <taxon>Staphylococcaceae</taxon>
        <taxon>Staphylococcus</taxon>
    </lineage>
</organism>
<name>A0A1D4IQZ4_9STAP</name>
<gene>
    <name evidence="3" type="ORF">SAMEA2297795_01373</name>
    <name evidence="2" type="ORF">SAMEA2297796_00646</name>
</gene>
<dbReference type="EMBL" id="FMPG01000004">
    <property type="protein sequence ID" value="SCS91338.1"/>
    <property type="molecule type" value="Genomic_DNA"/>
</dbReference>
<dbReference type="InterPro" id="IPR007214">
    <property type="entry name" value="YbaK/aa-tRNA-synth-assoc-dom"/>
</dbReference>
<dbReference type="Gene3D" id="3.90.960.10">
    <property type="entry name" value="YbaK/aminoacyl-tRNA synthetase-associated domain"/>
    <property type="match status" value="1"/>
</dbReference>
<dbReference type="GO" id="GO:0002161">
    <property type="term" value="F:aminoacyl-tRNA deacylase activity"/>
    <property type="evidence" value="ECO:0007669"/>
    <property type="project" value="InterPro"/>
</dbReference>
<dbReference type="GO" id="GO:0004812">
    <property type="term" value="F:aminoacyl-tRNA ligase activity"/>
    <property type="evidence" value="ECO:0007669"/>
    <property type="project" value="UniProtKB-KW"/>
</dbReference>
<evidence type="ECO:0000313" key="3">
    <source>
        <dbReference type="EMBL" id="SCS91338.1"/>
    </source>
</evidence>
<accession>A0A1D4IQZ4</accession>
<dbReference type="Proteomes" id="UP000095768">
    <property type="component" value="Unassembled WGS sequence"/>
</dbReference>
<evidence type="ECO:0000313" key="5">
    <source>
        <dbReference type="Proteomes" id="UP000095768"/>
    </source>
</evidence>
<keyword evidence="3" id="KW-0030">Aminoacyl-tRNA synthetase</keyword>
<reference evidence="3 5" key="1">
    <citation type="submission" date="2016-09" db="EMBL/GenBank/DDBJ databases">
        <authorList>
            <consortium name="Pathogen Informatics"/>
        </authorList>
    </citation>
    <scope>NUCLEOTIDE SEQUENCE [LARGE SCALE GENOMIC DNA]</scope>
    <source>
        <strain evidence="3 5">82B</strain>
    </source>
</reference>
<dbReference type="PANTHER" id="PTHR30411">
    <property type="entry name" value="CYTOPLASMIC PROTEIN"/>
    <property type="match status" value="1"/>
</dbReference>
<keyword evidence="3" id="KW-0436">Ligase</keyword>
<evidence type="ECO:0000259" key="1">
    <source>
        <dbReference type="Pfam" id="PF04073"/>
    </source>
</evidence>
<keyword evidence="4" id="KW-1185">Reference proteome</keyword>
<dbReference type="SUPFAM" id="SSF55826">
    <property type="entry name" value="YbaK/ProRS associated domain"/>
    <property type="match status" value="1"/>
</dbReference>
<evidence type="ECO:0000313" key="4">
    <source>
        <dbReference type="Proteomes" id="UP000095412"/>
    </source>
</evidence>
<reference evidence="2 4" key="2">
    <citation type="submission" date="2016-09" db="EMBL/GenBank/DDBJ databases">
        <authorList>
            <consortium name="Pathogen Informatics"/>
            <person name="Sun Q."/>
            <person name="Inoue M."/>
        </authorList>
    </citation>
    <scope>NUCLEOTIDE SEQUENCE [LARGE SCALE GENOMIC DNA]</scope>
    <source>
        <strain evidence="2 4">82C</strain>
    </source>
</reference>
<evidence type="ECO:0000313" key="2">
    <source>
        <dbReference type="EMBL" id="SCS51761.1"/>
    </source>
</evidence>